<dbReference type="Gene3D" id="3.40.50.720">
    <property type="entry name" value="NAD(P)-binding Rossmann-like Domain"/>
    <property type="match status" value="1"/>
</dbReference>
<gene>
    <name evidence="5" type="ORF">SAMN05192561_10423</name>
</gene>
<name>A0A1H6IV61_9EURY</name>
<accession>A0A1H6IV61</accession>
<evidence type="ECO:0000259" key="4">
    <source>
        <dbReference type="Pfam" id="PF01370"/>
    </source>
</evidence>
<evidence type="ECO:0000256" key="1">
    <source>
        <dbReference type="ARBA" id="ARBA00007637"/>
    </source>
</evidence>
<protein>
    <submittedName>
        <fullName evidence="5">UDP-glucose 4-epimerase</fullName>
    </submittedName>
</protein>
<dbReference type="GO" id="GO:0016491">
    <property type="term" value="F:oxidoreductase activity"/>
    <property type="evidence" value="ECO:0007669"/>
    <property type="project" value="UniProtKB-KW"/>
</dbReference>
<comment type="similarity">
    <text evidence="1">Belongs to the NAD(P)-dependent epimerase/dehydratase family.</text>
</comment>
<keyword evidence="6" id="KW-1185">Reference proteome</keyword>
<keyword evidence="2" id="KW-0560">Oxidoreductase</keyword>
<evidence type="ECO:0000256" key="2">
    <source>
        <dbReference type="ARBA" id="ARBA00023002"/>
    </source>
</evidence>
<evidence type="ECO:0000256" key="3">
    <source>
        <dbReference type="ARBA" id="ARBA00023027"/>
    </source>
</evidence>
<dbReference type="PANTHER" id="PTHR43103:SF5">
    <property type="entry name" value="4-EPIMERASE, PUTATIVE (AFU_ORTHOLOGUE AFUA_7G00360)-RELATED"/>
    <property type="match status" value="1"/>
</dbReference>
<dbReference type="InterPro" id="IPR001509">
    <property type="entry name" value="Epimerase_deHydtase"/>
</dbReference>
<dbReference type="AlphaFoldDB" id="A0A1H6IV61"/>
<dbReference type="EMBL" id="FNWU01000004">
    <property type="protein sequence ID" value="SEH51579.1"/>
    <property type="molecule type" value="Genomic_DNA"/>
</dbReference>
<keyword evidence="3" id="KW-0520">NAD</keyword>
<reference evidence="5 6" key="1">
    <citation type="submission" date="2016-10" db="EMBL/GenBank/DDBJ databases">
        <authorList>
            <person name="de Groot N.N."/>
        </authorList>
    </citation>
    <scope>NUCLEOTIDE SEQUENCE [LARGE SCALE GENOMIC DNA]</scope>
    <source>
        <strain evidence="5 6">IBRC-M10418</strain>
    </source>
</reference>
<organism evidence="5 6">
    <name type="scientific">Halopenitus malekzadehii</name>
    <dbReference type="NCBI Taxonomy" id="1267564"/>
    <lineage>
        <taxon>Archaea</taxon>
        <taxon>Methanobacteriati</taxon>
        <taxon>Methanobacteriota</taxon>
        <taxon>Stenosarchaea group</taxon>
        <taxon>Halobacteria</taxon>
        <taxon>Halobacteriales</taxon>
        <taxon>Haloferacaceae</taxon>
        <taxon>Halopenitus</taxon>
    </lineage>
</organism>
<evidence type="ECO:0000313" key="6">
    <source>
        <dbReference type="Proteomes" id="UP000199215"/>
    </source>
</evidence>
<dbReference type="Pfam" id="PF01370">
    <property type="entry name" value="Epimerase"/>
    <property type="match status" value="1"/>
</dbReference>
<feature type="domain" description="NAD-dependent epimerase/dehydratase" evidence="4">
    <location>
        <begin position="17"/>
        <end position="229"/>
    </location>
</feature>
<dbReference type="SUPFAM" id="SSF51735">
    <property type="entry name" value="NAD(P)-binding Rossmann-fold domains"/>
    <property type="match status" value="1"/>
</dbReference>
<dbReference type="PANTHER" id="PTHR43103">
    <property type="entry name" value="NUCLEOSIDE-DIPHOSPHATE-SUGAR EPIMERASE"/>
    <property type="match status" value="1"/>
</dbReference>
<sequence length="332" mass="35065">MNVKTSDMNVKTSGMNVIVTGGRGSSGRWVVDALAADHDVVVLDRSLPSNGGHPDVEYRALDLTKAGGTFDAITAIDPDAVIHWAAIPVAGTHPGVDVYRNNTLAAHNVLTAAGRVGADVVQASSDGTYGFFFAEETPVPDALPVTEDHALRPEDAYGLSKVVTEEIAETVARRDDVSIASIRPTWIQEPGAYPCRDPEYVTDRSAGAGNYWSYVDVRDVVDLVVVALAGVTAQASETETGDEGEGVEGVDDDGTPAVIAGHEAFNCAAPDNALGEPLRELLRDHYGRLPADCSIEGDASAYATAKAERLLGWKPTRSWRDAADEAVAPPEV</sequence>
<dbReference type="Proteomes" id="UP000199215">
    <property type="component" value="Unassembled WGS sequence"/>
</dbReference>
<dbReference type="STRING" id="1267564.SAMN05192561_10423"/>
<evidence type="ECO:0000313" key="5">
    <source>
        <dbReference type="EMBL" id="SEH51579.1"/>
    </source>
</evidence>
<dbReference type="InterPro" id="IPR036291">
    <property type="entry name" value="NAD(P)-bd_dom_sf"/>
</dbReference>
<proteinExistence type="inferred from homology"/>